<feature type="compositionally biased region" description="Low complexity" evidence="1">
    <location>
        <begin position="1541"/>
        <end position="1563"/>
    </location>
</feature>
<dbReference type="EnsemblMetazoa" id="PPA38563.1">
    <property type="protein sequence ID" value="PPA38563.1"/>
    <property type="gene ID" value="WBGene00276932"/>
</dbReference>
<feature type="compositionally biased region" description="Low complexity" evidence="1">
    <location>
        <begin position="1795"/>
        <end position="1804"/>
    </location>
</feature>
<feature type="compositionally biased region" description="Low complexity" evidence="1">
    <location>
        <begin position="2225"/>
        <end position="2240"/>
    </location>
</feature>
<sequence>MTSWATCGWILTALVTTVLSQSCGNLPRWEEIRDRDIHRRSDGIRRTERMPMDPFGGMLQIASPPPPHEKDWVMVAGNETQVDQVLAASLGMGGRLVSIGHFNQERQVNYYAVMHRYKGPVFIKPSPMSLEELLKAVRENEVRDLALTQVCGQEANGKVTFMTYWEYVPGIVQQIWFPGSPGAEKQRIHFESIGLRLTYLCGFAVKGQPRYVGVWQNLPLNRAPYEAHYGVAMQKCLSMNDDLSKKNYVATVFSVFQMGTELLCSGIWEHAPGFSHFIRVGNDVAKMYSEFMANPKILPRQMSHYFSGPKTTQYAVLWSDIDTRRFPNPPALWNLTSHIPSTFLRGSSQLLRPHQNAFVIDRIENFMRTYDLPALSIAIAKDERLKFAAGFGYTDLRTRELTQPDSLFRIGSVSKPITAASVLLLVDKGLIDLEARVFGPGGILGMDYVTSAGYGRYIDQITTRQLMEHTTGGWDNEEGDVAWSMPKASADELIRAVLVAPLPGPPGRKWIYSNFGYLLLGKIIEKASRMSYEDFVNTALLAPSGARNSFVARSTIAERRPKESLYYMSGTSIGFDPYELLAPDRIGPWGGWVSNPIQLLKFVSAVDGTNVRNDLISRRSVIEWSTPSLASNRSYGLGWSVNVMGFNGWQHDGRMPGASAMLVRIASGHSMAVTTNKEFVAREFFHDMAYMLHHIDKMGQQTTAPAPLPQVSNPNSPNRGFNLAKIKQELPDRDDGIGSMSQTEASIWIKVEPPDESEQGRTVDHSAQHRAFMLKSIKEEPLDEQSTQAMPVLGGIGHGSGGDGVSALTVRLTDMTRSAPPPNCALDMFDEQQIPHIAHSFPTGPSRGERYLPNNSGIGGLKTVPHFDGSLPSSFDQEKLRRLEEEDRLKDEYQRKMKKNEELERRKHIEEKKRKEGRARDIMRDRLRESEEREERRKNLTDEERNKEDEKRRKEEDKNRKKKEEERERRRKEREEMERRKKVEEEERRKEEEERKRREREEIEKKKKIEEERKSKEREELEKRKKLEEEDRLRKEREEKERKKIEEEDRIRKEKERRKKYEDEKKKKVDEEEKKRREKEEEEKAIRQSERKANERLEDDATSQTSDFSSNHPSEGNGDISARKLAQQRRRSREMKEKEEMKARSKSEEGEIDKDKKGKRKESAAEIREKEAARLYKEQMERKVKHNDDKILREALNAAQEAEEKERRKLAGEKRRRKEEERKLRAQNSEESGDVSSTKSAVKKKKTAERTVSADSSDMPQRKRGKNHDQSESSRKLAEPVKKKKKMISDSSEDEGTVDETTSSAVPLLPPAPITERNSSSTSSLPPSSSKNSLPPPPSKTFGQKDKTANHSSGMQLGWNGSAASVGRIPKKAKNSADSQISPPSRTSMLSRPTVLPSSSTHSIAPSMKHPETFTPTSVQKKNSCERQRVGASHAGGNQGGTIDAANRRGSDMATEKRPSRVKQPRSKLKDMTGLDTPMDAITRDMNKGHAKSSTTPLAAHPVEKRVKFDSVGGPSTSFQSYASGGVQYADGRSNAYGADRSPCGRSPSDRSSSSFGSPSASPLTEGGMSPPLHPPPSRAVPPPPSSSTSCLQTVTPASSRARPAPSEEDLMCFSSDRPRPPIPTRARVGSHRGDHYLLTDDSSDGSSRSCSYTSNAAPAAPAAAPPPEIPSAPIHIPHSPTINRPEEPEIHAGSTAEKPAMGQPDEPSRPAAVAAAATPAATLNHVAATVATSVPAAAATEAATTTFLAATPAVTVNPAAATAIPKPSAAVATTSRPHAASWMPDLKTIHAAAAAPQQATAARSDPRFSDPRRRPTGAVPTVAPTAAANIQPQKQPRPVPPPAAADAAIPPPVVVPTQAVVAPQRVAPPPVIAPPPDAAVAWVPIRGDPRGGAALPPGWDKTLTELLQWEEKNRRTIRGYAFTVAVDEDSLGLKPIQRLAAFKRATTHVDSMEKRNGNGERDDKLCRSFRCLNHGFNAEYNDLRPKHWMIPLVRARSLSPPPLIPTPPTMRRQPPPAPVQPPVQENHDTPLFTLRPTARRDDDEGPSTYTSNLPPGMDDGIMPIRPPPRQRVKEKEPLWRLKERQEMQRKIAVEMAEKEAENREKARRIIQKRTIVEEFSEKTVIDLEEWKRRENERNAFGDHERDRREYERRDHEGETGDQRRSMDEEAERRARRDQVEEERRQRQARTAKKTEIAQGFQQQLPVSTAAPRHSAGMNPLGWTASNGVSFPSSASSSSTPIPPALSNVDNPVRPTSRSSNEENTLPSSSSTPSESLKNVVMEYARRRAQEMAMEIKVNPSLVEPASTSSAHPPLQLPQQSQSYQPPPYQSVPPPLAPSVPDAPRPPHLPCFVYDPSGNMVPYPLDLPYDRPPPDPSTMHLQGYPINPTPDTIPLPATRREEGEGENGEEPMEVEEQGNDPEPATNGMENGRREEEDRPGPSNVTPVLVQLGDEESDEEDDEIPPPNMQLFGSHIKRRADWQPTTYNEDARTVIVSGNIKDTNEEDLRQLFSRFGRIDVIETYCMFKNVATARFIRYKKLKSANAAVTGEILELNNRKISVNHYLKRPKPD</sequence>
<feature type="compositionally biased region" description="Acidic residues" evidence="1">
    <location>
        <begin position="2403"/>
        <end position="2419"/>
    </location>
</feature>
<dbReference type="PANTHER" id="PTHR46825">
    <property type="entry name" value="D-ALANYL-D-ALANINE-CARBOXYPEPTIDASE/ENDOPEPTIDASE AMPH"/>
    <property type="match status" value="1"/>
</dbReference>
<dbReference type="PROSITE" id="PS50102">
    <property type="entry name" value="RRM"/>
    <property type="match status" value="1"/>
</dbReference>
<feature type="compositionally biased region" description="Pro residues" evidence="1">
    <location>
        <begin position="2325"/>
        <end position="2349"/>
    </location>
</feature>
<dbReference type="InterPro" id="IPR001466">
    <property type="entry name" value="Beta-lactam-related"/>
</dbReference>
<feature type="region of interest" description="Disordered" evidence="1">
    <location>
        <begin position="2007"/>
        <end position="2074"/>
    </location>
</feature>
<feature type="compositionally biased region" description="Basic and acidic residues" evidence="1">
    <location>
        <begin position="1134"/>
        <end position="1193"/>
    </location>
</feature>
<evidence type="ECO:0000313" key="4">
    <source>
        <dbReference type="Proteomes" id="UP000005239"/>
    </source>
</evidence>
<feature type="compositionally biased region" description="Low complexity" evidence="1">
    <location>
        <begin position="1672"/>
        <end position="1681"/>
    </location>
</feature>
<dbReference type="SUPFAM" id="SSF56601">
    <property type="entry name" value="beta-lactamase/transpeptidase-like"/>
    <property type="match status" value="1"/>
</dbReference>
<feature type="compositionally biased region" description="Low complexity" evidence="1">
    <location>
        <begin position="1318"/>
        <end position="1333"/>
    </location>
</feature>
<feature type="region of interest" description="Disordered" evidence="1">
    <location>
        <begin position="1795"/>
        <end position="1846"/>
    </location>
</feature>
<feature type="region of interest" description="Disordered" evidence="1">
    <location>
        <begin position="2364"/>
        <end position="2447"/>
    </location>
</feature>
<dbReference type="InterPro" id="IPR050491">
    <property type="entry name" value="AmpC-like"/>
</dbReference>
<dbReference type="Gene3D" id="3.30.70.330">
    <property type="match status" value="1"/>
</dbReference>
<evidence type="ECO:0000256" key="1">
    <source>
        <dbReference type="SAM" id="MobiDB-lite"/>
    </source>
</evidence>
<feature type="compositionally biased region" description="Polar residues" evidence="1">
    <location>
        <begin position="1514"/>
        <end position="1523"/>
    </location>
</feature>
<feature type="chain" id="PRO_5043983028" evidence="2">
    <location>
        <begin position="21"/>
        <end position="2571"/>
    </location>
</feature>
<evidence type="ECO:0000313" key="3">
    <source>
        <dbReference type="EnsemblMetazoa" id="PPA38563.1"/>
    </source>
</evidence>
<dbReference type="GO" id="GO:0003723">
    <property type="term" value="F:RNA binding"/>
    <property type="evidence" value="ECO:0007669"/>
    <property type="project" value="UniProtKB-UniRule"/>
</dbReference>
<evidence type="ECO:0000256" key="2">
    <source>
        <dbReference type="SAM" id="SignalP"/>
    </source>
</evidence>
<feature type="signal peptide" evidence="2">
    <location>
        <begin position="1"/>
        <end position="20"/>
    </location>
</feature>
<dbReference type="InterPro" id="IPR012677">
    <property type="entry name" value="Nucleotide-bd_a/b_plait_sf"/>
</dbReference>
<feature type="compositionally biased region" description="Polar residues" evidence="1">
    <location>
        <begin position="2248"/>
        <end position="2258"/>
    </location>
</feature>
<feature type="compositionally biased region" description="Low complexity" evidence="1">
    <location>
        <begin position="2262"/>
        <end position="2277"/>
    </location>
</feature>
<name>A0A2A6D0I0_PRIPA</name>
<feature type="compositionally biased region" description="Basic and acidic residues" evidence="1">
    <location>
        <begin position="1446"/>
        <end position="1459"/>
    </location>
</feature>
<reference evidence="3" key="2">
    <citation type="submission" date="2022-06" db="UniProtKB">
        <authorList>
            <consortium name="EnsemblMetazoa"/>
        </authorList>
    </citation>
    <scope>IDENTIFICATION</scope>
    <source>
        <strain evidence="3">PS312</strain>
    </source>
</reference>
<feature type="compositionally biased region" description="Pro residues" evidence="1">
    <location>
        <begin position="2007"/>
        <end position="2022"/>
    </location>
</feature>
<dbReference type="Pfam" id="PF17660">
    <property type="entry name" value="BTRD1"/>
    <property type="match status" value="2"/>
</dbReference>
<dbReference type="PANTHER" id="PTHR46825:SF13">
    <property type="entry name" value="BETA-LACTAMASE-RELATED DOMAIN-CONTAINING PROTEIN"/>
    <property type="match status" value="1"/>
</dbReference>
<feature type="compositionally biased region" description="Low complexity" evidence="1">
    <location>
        <begin position="1819"/>
        <end position="1829"/>
    </location>
</feature>
<feature type="compositionally biased region" description="Basic and acidic residues" evidence="1">
    <location>
        <begin position="2430"/>
        <end position="2439"/>
    </location>
</feature>
<dbReference type="InterPro" id="IPR035979">
    <property type="entry name" value="RBD_domain_sf"/>
</dbReference>
<feature type="compositionally biased region" description="Basic and acidic residues" evidence="1">
    <location>
        <begin position="1202"/>
        <end position="1224"/>
    </location>
</feature>
<dbReference type="Pfam" id="PF00144">
    <property type="entry name" value="Beta-lactamase"/>
    <property type="match status" value="1"/>
</dbReference>
<gene>
    <name evidence="3" type="primary">WBGene00276932</name>
</gene>
<feature type="compositionally biased region" description="Basic and acidic residues" evidence="1">
    <location>
        <begin position="1267"/>
        <end position="1281"/>
    </location>
</feature>
<feature type="region of interest" description="Disordered" evidence="1">
    <location>
        <begin position="2296"/>
        <end position="2351"/>
    </location>
</feature>
<feature type="compositionally biased region" description="Polar residues" evidence="1">
    <location>
        <begin position="1376"/>
        <end position="1404"/>
    </location>
</feature>
<organism evidence="3 4">
    <name type="scientific">Pristionchus pacificus</name>
    <name type="common">Parasitic nematode worm</name>
    <dbReference type="NCBI Taxonomy" id="54126"/>
    <lineage>
        <taxon>Eukaryota</taxon>
        <taxon>Metazoa</taxon>
        <taxon>Ecdysozoa</taxon>
        <taxon>Nematoda</taxon>
        <taxon>Chromadorea</taxon>
        <taxon>Rhabditida</taxon>
        <taxon>Rhabditina</taxon>
        <taxon>Diplogasteromorpha</taxon>
        <taxon>Diplogasteroidea</taxon>
        <taxon>Neodiplogasteridae</taxon>
        <taxon>Pristionchus</taxon>
    </lineage>
</organism>
<feature type="region of interest" description="Disordered" evidence="1">
    <location>
        <begin position="906"/>
        <end position="1717"/>
    </location>
</feature>
<dbReference type="SUPFAM" id="SSF54928">
    <property type="entry name" value="RNA-binding domain, RBD"/>
    <property type="match status" value="1"/>
</dbReference>
<dbReference type="InterPro" id="IPR049511">
    <property type="entry name" value="PGH-like_rpt"/>
</dbReference>
<feature type="compositionally biased region" description="Low complexity" evidence="1">
    <location>
        <begin position="2309"/>
        <end position="2324"/>
    </location>
</feature>
<proteinExistence type="predicted"/>
<dbReference type="Gene3D" id="3.40.710.10">
    <property type="entry name" value="DD-peptidase/beta-lactamase superfamily"/>
    <property type="match status" value="1"/>
</dbReference>
<dbReference type="Proteomes" id="UP000005239">
    <property type="component" value="Unassembled WGS sequence"/>
</dbReference>
<protein>
    <submittedName>
        <fullName evidence="3">Lact-7</fullName>
    </submittedName>
</protein>
<feature type="compositionally biased region" description="Basic and acidic residues" evidence="1">
    <location>
        <begin position="2127"/>
        <end position="2186"/>
    </location>
</feature>
<feature type="compositionally biased region" description="Low complexity" evidence="1">
    <location>
        <begin position="1645"/>
        <end position="1663"/>
    </location>
</feature>
<dbReference type="InterPro" id="IPR012338">
    <property type="entry name" value="Beta-lactam/transpept-like"/>
</dbReference>
<feature type="compositionally biased region" description="Pro residues" evidence="1">
    <location>
        <begin position="1836"/>
        <end position="1846"/>
    </location>
</feature>
<keyword evidence="4" id="KW-1185">Reference proteome</keyword>
<keyword evidence="2" id="KW-0732">Signal</keyword>
<feature type="compositionally biased region" description="Pro residues" evidence="1">
    <location>
        <begin position="1572"/>
        <end position="1586"/>
    </location>
</feature>
<dbReference type="InterPro" id="IPR000504">
    <property type="entry name" value="RRM_dom"/>
</dbReference>
<feature type="compositionally biased region" description="Basic and acidic residues" evidence="1">
    <location>
        <begin position="906"/>
        <end position="1096"/>
    </location>
</feature>
<feature type="compositionally biased region" description="Basic and acidic residues" evidence="1">
    <location>
        <begin position="1805"/>
        <end position="1814"/>
    </location>
</feature>
<feature type="compositionally biased region" description="Polar residues" evidence="1">
    <location>
        <begin position="1102"/>
        <end position="1114"/>
    </location>
</feature>
<reference evidence="4" key="1">
    <citation type="journal article" date="2008" name="Nat. Genet.">
        <title>The Pristionchus pacificus genome provides a unique perspective on nematode lifestyle and parasitism.</title>
        <authorList>
            <person name="Dieterich C."/>
            <person name="Clifton S.W."/>
            <person name="Schuster L.N."/>
            <person name="Chinwalla A."/>
            <person name="Delehaunty K."/>
            <person name="Dinkelacker I."/>
            <person name="Fulton L."/>
            <person name="Fulton R."/>
            <person name="Godfrey J."/>
            <person name="Minx P."/>
            <person name="Mitreva M."/>
            <person name="Roeseler W."/>
            <person name="Tian H."/>
            <person name="Witte H."/>
            <person name="Yang S.P."/>
            <person name="Wilson R.K."/>
            <person name="Sommer R.J."/>
        </authorList>
    </citation>
    <scope>NUCLEOTIDE SEQUENCE [LARGE SCALE GENOMIC DNA]</scope>
    <source>
        <strain evidence="4">PS312</strain>
    </source>
</reference>
<feature type="region of interest" description="Disordered" evidence="1">
    <location>
        <begin position="2127"/>
        <end position="2283"/>
    </location>
</feature>
<accession>A0A8R1UTQ3</accession>
<accession>A0A2A6D0I0</accession>